<evidence type="ECO:0000313" key="2">
    <source>
        <dbReference type="Proteomes" id="UP000680038"/>
    </source>
</evidence>
<comment type="caution">
    <text evidence="1">The sequence shown here is derived from an EMBL/GenBank/DDBJ whole genome shotgun (WGS) entry which is preliminary data.</text>
</comment>
<evidence type="ECO:0000313" key="1">
    <source>
        <dbReference type="EMBL" id="CAG4990879.1"/>
    </source>
</evidence>
<reference evidence="1" key="1">
    <citation type="submission" date="2021-04" db="EMBL/GenBank/DDBJ databases">
        <authorList>
            <person name="Rodrigo-Torres L."/>
            <person name="Arahal R. D."/>
            <person name="Lucena T."/>
        </authorList>
    </citation>
    <scope>NUCLEOTIDE SEQUENCE</scope>
    <source>
        <strain evidence="1">CECT 9275</strain>
    </source>
</reference>
<dbReference type="EMBL" id="CAJRAF010000001">
    <property type="protein sequence ID" value="CAG4990879.1"/>
    <property type="molecule type" value="Genomic_DNA"/>
</dbReference>
<keyword evidence="2" id="KW-1185">Reference proteome</keyword>
<protein>
    <submittedName>
        <fullName evidence="1">Uncharacterized protein</fullName>
    </submittedName>
</protein>
<organism evidence="1 2">
    <name type="scientific">Dyadobacter helix</name>
    <dbReference type="NCBI Taxonomy" id="2822344"/>
    <lineage>
        <taxon>Bacteria</taxon>
        <taxon>Pseudomonadati</taxon>
        <taxon>Bacteroidota</taxon>
        <taxon>Cytophagia</taxon>
        <taxon>Cytophagales</taxon>
        <taxon>Spirosomataceae</taxon>
        <taxon>Dyadobacter</taxon>
    </lineage>
</organism>
<name>A0A916J8Z1_9BACT</name>
<proteinExistence type="predicted"/>
<dbReference type="AlphaFoldDB" id="A0A916J8Z1"/>
<dbReference type="Proteomes" id="UP000680038">
    <property type="component" value="Unassembled WGS sequence"/>
</dbReference>
<gene>
    <name evidence="1" type="ORF">DYBT9275_00631</name>
</gene>
<sequence length="72" mass="8121">MDFGYIPFVLYPDSPPEYYSIFLKTVKIRVVPAARNLTSVLLSHRYMVAFPASSENKIIADSGNTINIKALR</sequence>
<accession>A0A916J8Z1</accession>